<dbReference type="OrthoDB" id="633027at2759"/>
<dbReference type="AlphaFoldDB" id="A0A9R1DEJ1"/>
<dbReference type="EMBL" id="CM022212">
    <property type="protein sequence ID" value="KAF6990344.1"/>
    <property type="molecule type" value="Genomic_DNA"/>
</dbReference>
<reference evidence="2" key="2">
    <citation type="submission" date="2020-03" db="EMBL/GenBank/DDBJ databases">
        <title>The second near-complete assembly of the hexaploid bread wheat (Triticum aestivum) genome.</title>
        <authorList>
            <person name="Zimin A.V."/>
            <person name="Puiu D."/>
            <person name="Shumante A."/>
            <person name="Alonge M."/>
            <person name="Salzberg S.L."/>
        </authorList>
    </citation>
    <scope>NUCLEOTIDE SEQUENCE</scope>
    <source>
        <tissue evidence="2">Leaf</tissue>
    </source>
</reference>
<comment type="caution">
    <text evidence="2">The sequence shown here is derived from an EMBL/GenBank/DDBJ whole genome shotgun (WGS) entry which is preliminary data.</text>
</comment>
<name>A0A9R1DEJ1_WHEAT</name>
<accession>A0A9R1DEJ1</accession>
<sequence length="226" mass="25578">DLVLAGPCGILQAYGAFCLEVFTEDLVFTEDDEGSSTDDEGSWGGHFRRGWDVTEPDEVEEFTQTIYGGLGRKLEITYLVIPEAVETYVEVRLNLKDFGSRSRSVYGSVKAIAIDYGSKSVNLFSFERGSSLSLPCGSTCILPLGPHMIALPKGSKYKLHIEVDLRVITTCDSQEEDKNLKFCLDCSRRIRSEERLELPRRIRTQKREFDGDQVEVKVIWVLEKFF</sequence>
<organism evidence="2">
    <name type="scientific">Triticum aestivum</name>
    <name type="common">Wheat</name>
    <dbReference type="NCBI Taxonomy" id="4565"/>
    <lineage>
        <taxon>Eukaryota</taxon>
        <taxon>Viridiplantae</taxon>
        <taxon>Streptophyta</taxon>
        <taxon>Embryophyta</taxon>
        <taxon>Tracheophyta</taxon>
        <taxon>Spermatophyta</taxon>
        <taxon>Magnoliopsida</taxon>
        <taxon>Liliopsida</taxon>
        <taxon>Poales</taxon>
        <taxon>Poaceae</taxon>
        <taxon>BOP clade</taxon>
        <taxon>Pooideae</taxon>
        <taxon>Triticodae</taxon>
        <taxon>Triticeae</taxon>
        <taxon>Triticinae</taxon>
        <taxon>Triticum</taxon>
    </lineage>
</organism>
<dbReference type="InterPro" id="IPR046533">
    <property type="entry name" value="DUF6598"/>
</dbReference>
<gene>
    <name evidence="2" type="ORF">CFC21_007545</name>
</gene>
<feature type="domain" description="DUF6598" evidence="1">
    <location>
        <begin position="2"/>
        <end position="164"/>
    </location>
</feature>
<proteinExistence type="predicted"/>
<dbReference type="Proteomes" id="UP000815260">
    <property type="component" value="Chromosome 1B"/>
</dbReference>
<reference evidence="2" key="1">
    <citation type="journal article" date="2017" name="Gigascience">
        <title>The first near-complete assembly of the hexaploid bread wheat genome, Triticum aestivum.</title>
        <authorList>
            <person name="Zimin A.V."/>
            <person name="Puiu D."/>
            <person name="Hall R."/>
            <person name="Kingan S."/>
            <person name="Clavijo B.J."/>
            <person name="Salzberg S.L."/>
        </authorList>
    </citation>
    <scope>NUCLEOTIDE SEQUENCE</scope>
    <source>
        <tissue evidence="2">Leaf</tissue>
    </source>
</reference>
<evidence type="ECO:0000313" key="2">
    <source>
        <dbReference type="EMBL" id="KAF6990344.1"/>
    </source>
</evidence>
<dbReference type="Pfam" id="PF20241">
    <property type="entry name" value="DUF6598"/>
    <property type="match status" value="1"/>
</dbReference>
<evidence type="ECO:0000259" key="1">
    <source>
        <dbReference type="Pfam" id="PF20241"/>
    </source>
</evidence>
<protein>
    <recommendedName>
        <fullName evidence="1">DUF6598 domain-containing protein</fullName>
    </recommendedName>
</protein>
<feature type="non-terminal residue" evidence="2">
    <location>
        <position position="1"/>
    </location>
</feature>